<proteinExistence type="predicted"/>
<dbReference type="InParanoid" id="A0A0D0BRU0"/>
<accession>A0A0D0BRU0</accession>
<sequence length="73" mass="8607">MELGCRFFGTRACLSNMGIVSSIRSRAYQGWVQAGYRVNELLYLKRDVRGRWLFGWKTCDRLLGIAQFEYHRV</sequence>
<gene>
    <name evidence="1" type="ORF">CY34DRAFT_801221</name>
</gene>
<dbReference type="AlphaFoldDB" id="A0A0D0BRU0"/>
<reference evidence="2" key="2">
    <citation type="submission" date="2015-01" db="EMBL/GenBank/DDBJ databases">
        <title>Evolutionary Origins and Diversification of the Mycorrhizal Mutualists.</title>
        <authorList>
            <consortium name="DOE Joint Genome Institute"/>
            <consortium name="Mycorrhizal Genomics Consortium"/>
            <person name="Kohler A."/>
            <person name="Kuo A."/>
            <person name="Nagy L.G."/>
            <person name="Floudas D."/>
            <person name="Copeland A."/>
            <person name="Barry K.W."/>
            <person name="Cichocki N."/>
            <person name="Veneault-Fourrey C."/>
            <person name="LaButti K."/>
            <person name="Lindquist E.A."/>
            <person name="Lipzen A."/>
            <person name="Lundell T."/>
            <person name="Morin E."/>
            <person name="Murat C."/>
            <person name="Riley R."/>
            <person name="Ohm R."/>
            <person name="Sun H."/>
            <person name="Tunlid A."/>
            <person name="Henrissat B."/>
            <person name="Grigoriev I.V."/>
            <person name="Hibbett D.S."/>
            <person name="Martin F."/>
        </authorList>
    </citation>
    <scope>NUCLEOTIDE SEQUENCE [LARGE SCALE GENOMIC DNA]</scope>
    <source>
        <strain evidence="2">UH-Slu-Lm8-n1</strain>
    </source>
</reference>
<keyword evidence="2" id="KW-1185">Reference proteome</keyword>
<dbReference type="HOGENOM" id="CLU_2706468_0_0_1"/>
<organism evidence="1 2">
    <name type="scientific">Suillus luteus UH-Slu-Lm8-n1</name>
    <dbReference type="NCBI Taxonomy" id="930992"/>
    <lineage>
        <taxon>Eukaryota</taxon>
        <taxon>Fungi</taxon>
        <taxon>Dikarya</taxon>
        <taxon>Basidiomycota</taxon>
        <taxon>Agaricomycotina</taxon>
        <taxon>Agaricomycetes</taxon>
        <taxon>Agaricomycetidae</taxon>
        <taxon>Boletales</taxon>
        <taxon>Suillineae</taxon>
        <taxon>Suillaceae</taxon>
        <taxon>Suillus</taxon>
    </lineage>
</organism>
<evidence type="ECO:0000313" key="2">
    <source>
        <dbReference type="Proteomes" id="UP000054485"/>
    </source>
</evidence>
<dbReference type="Proteomes" id="UP000054485">
    <property type="component" value="Unassembled WGS sequence"/>
</dbReference>
<evidence type="ECO:0000313" key="1">
    <source>
        <dbReference type="EMBL" id="KIK45753.1"/>
    </source>
</evidence>
<name>A0A0D0BRU0_9AGAM</name>
<reference evidence="1 2" key="1">
    <citation type="submission" date="2014-04" db="EMBL/GenBank/DDBJ databases">
        <authorList>
            <consortium name="DOE Joint Genome Institute"/>
            <person name="Kuo A."/>
            <person name="Ruytinx J."/>
            <person name="Rineau F."/>
            <person name="Colpaert J."/>
            <person name="Kohler A."/>
            <person name="Nagy L.G."/>
            <person name="Floudas D."/>
            <person name="Copeland A."/>
            <person name="Barry K.W."/>
            <person name="Cichocki N."/>
            <person name="Veneault-Fourrey C."/>
            <person name="LaButti K."/>
            <person name="Lindquist E.A."/>
            <person name="Lipzen A."/>
            <person name="Lundell T."/>
            <person name="Morin E."/>
            <person name="Murat C."/>
            <person name="Sun H."/>
            <person name="Tunlid A."/>
            <person name="Henrissat B."/>
            <person name="Grigoriev I.V."/>
            <person name="Hibbett D.S."/>
            <person name="Martin F."/>
            <person name="Nordberg H.P."/>
            <person name="Cantor M.N."/>
            <person name="Hua S.X."/>
        </authorList>
    </citation>
    <scope>NUCLEOTIDE SEQUENCE [LARGE SCALE GENOMIC DNA]</scope>
    <source>
        <strain evidence="1 2">UH-Slu-Lm8-n1</strain>
    </source>
</reference>
<dbReference type="EMBL" id="KN835168">
    <property type="protein sequence ID" value="KIK45753.1"/>
    <property type="molecule type" value="Genomic_DNA"/>
</dbReference>
<protein>
    <submittedName>
        <fullName evidence="1">Uncharacterized protein</fullName>
    </submittedName>
</protein>